<dbReference type="InterPro" id="IPR033945">
    <property type="entry name" value="Cyt_c_oxase_su3_dom"/>
</dbReference>
<proteinExistence type="inferred from homology"/>
<evidence type="ECO:0000256" key="3">
    <source>
        <dbReference type="ARBA" id="ARBA00015944"/>
    </source>
</evidence>
<feature type="domain" description="Heme-copper oxidase subunit III family profile" evidence="10">
    <location>
        <begin position="7"/>
        <end position="265"/>
    </location>
</feature>
<comment type="subcellular location">
    <subcellularLocation>
        <location evidence="1">Membrane</location>
        <topology evidence="1">Multi-pass membrane protein</topology>
    </subcellularLocation>
</comment>
<evidence type="ECO:0000256" key="5">
    <source>
        <dbReference type="ARBA" id="ARBA00022967"/>
    </source>
</evidence>
<dbReference type="PROSITE" id="PS50253">
    <property type="entry name" value="COX3"/>
    <property type="match status" value="1"/>
</dbReference>
<feature type="transmembrane region" description="Helical" evidence="9">
    <location>
        <begin position="21"/>
        <end position="39"/>
    </location>
</feature>
<dbReference type="InterPro" id="IPR024791">
    <property type="entry name" value="Cyt_c/ubiquinol_Oxase_su3"/>
</dbReference>
<evidence type="ECO:0000256" key="9">
    <source>
        <dbReference type="SAM" id="Phobius"/>
    </source>
</evidence>
<dbReference type="GO" id="GO:0045277">
    <property type="term" value="C:respiratory chain complex IV"/>
    <property type="evidence" value="ECO:0007669"/>
    <property type="project" value="UniProtKB-ARBA"/>
</dbReference>
<evidence type="ECO:0000256" key="2">
    <source>
        <dbReference type="ARBA" id="ARBA00010581"/>
    </source>
</evidence>
<dbReference type="Pfam" id="PF00510">
    <property type="entry name" value="COX3"/>
    <property type="match status" value="1"/>
</dbReference>
<evidence type="ECO:0000256" key="7">
    <source>
        <dbReference type="ARBA" id="ARBA00023136"/>
    </source>
</evidence>
<feature type="transmembrane region" description="Helical" evidence="9">
    <location>
        <begin position="163"/>
        <end position="183"/>
    </location>
</feature>
<keyword evidence="6 9" id="KW-1133">Transmembrane helix</keyword>
<dbReference type="GO" id="GO:0006123">
    <property type="term" value="P:mitochondrial electron transport, cytochrome c to oxygen"/>
    <property type="evidence" value="ECO:0007669"/>
    <property type="project" value="TreeGrafter"/>
</dbReference>
<keyword evidence="4 8" id="KW-0812">Transmembrane</keyword>
<keyword evidence="5" id="KW-1278">Translocase</keyword>
<protein>
    <recommendedName>
        <fullName evidence="3 8">Cytochrome c oxidase subunit 3</fullName>
    </recommendedName>
</protein>
<dbReference type="GO" id="GO:0004129">
    <property type="term" value="F:cytochrome-c oxidase activity"/>
    <property type="evidence" value="ECO:0007669"/>
    <property type="project" value="InterPro"/>
</dbReference>
<dbReference type="InterPro" id="IPR000298">
    <property type="entry name" value="Cyt_c_oxidase-like_su3"/>
</dbReference>
<dbReference type="PANTHER" id="PTHR11403:SF7">
    <property type="entry name" value="CYTOCHROME C OXIDASE SUBUNIT 3"/>
    <property type="match status" value="1"/>
</dbReference>
<feature type="transmembrane region" description="Helical" evidence="9">
    <location>
        <begin position="84"/>
        <end position="106"/>
    </location>
</feature>
<keyword evidence="8 11" id="KW-0496">Mitochondrion</keyword>
<evidence type="ECO:0000259" key="10">
    <source>
        <dbReference type="PROSITE" id="PS50253"/>
    </source>
</evidence>
<comment type="similarity">
    <text evidence="2 8">Belongs to the cytochrome c oxidase subunit 3 family.</text>
</comment>
<organism evidence="11">
    <name type="scientific">Phalansterium sp. PJK-2012</name>
    <dbReference type="NCBI Taxonomy" id="1267188"/>
    <lineage>
        <taxon>Eukaryota</taxon>
        <taxon>Amoebozoa</taxon>
        <taxon>Evosea</taxon>
        <taxon>Variosea</taxon>
        <taxon>Phalansterium</taxon>
    </lineage>
</organism>
<reference evidence="11" key="1">
    <citation type="journal article" date="2013" name="Protist Genomics">
        <title>The complete mitochondrial genome from an unidentified Phalansterium species.</title>
        <authorList>
            <person name="Pombert J.-F."/>
            <person name="Smirnov A."/>
            <person name="James E.R."/>
            <person name="Janouskovec J."/>
            <person name="Gray M.W."/>
            <person name="Keeling P.J."/>
        </authorList>
    </citation>
    <scope>NUCLEOTIDE SEQUENCE</scope>
    <source>
        <strain evidence="11">UTEX1284</strain>
    </source>
</reference>
<dbReference type="InterPro" id="IPR035973">
    <property type="entry name" value="Cyt_c_oxidase_su3-like_sf"/>
</dbReference>
<evidence type="ECO:0000256" key="4">
    <source>
        <dbReference type="ARBA" id="ARBA00022692"/>
    </source>
</evidence>
<evidence type="ECO:0000256" key="8">
    <source>
        <dbReference type="RuleBase" id="RU003375"/>
    </source>
</evidence>
<dbReference type="InterPro" id="IPR013833">
    <property type="entry name" value="Cyt_c_oxidase_su3_a-hlx"/>
</dbReference>
<dbReference type="SUPFAM" id="SSF81452">
    <property type="entry name" value="Cytochrome c oxidase subunit III-like"/>
    <property type="match status" value="1"/>
</dbReference>
<dbReference type="Gene3D" id="1.10.287.70">
    <property type="match status" value="1"/>
</dbReference>
<feature type="transmembrane region" description="Helical" evidence="9">
    <location>
        <begin position="45"/>
        <end position="63"/>
    </location>
</feature>
<dbReference type="GO" id="GO:0005739">
    <property type="term" value="C:mitochondrion"/>
    <property type="evidence" value="ECO:0007669"/>
    <property type="project" value="TreeGrafter"/>
</dbReference>
<evidence type="ECO:0000256" key="1">
    <source>
        <dbReference type="ARBA" id="ARBA00004141"/>
    </source>
</evidence>
<evidence type="ECO:0000313" key="11">
    <source>
        <dbReference type="EMBL" id="AFZ64042.1"/>
    </source>
</evidence>
<dbReference type="FunFam" id="1.10.287.70:FF:000082">
    <property type="entry name" value="Cytochrome c oxidase subunit 3"/>
    <property type="match status" value="1"/>
</dbReference>
<feature type="transmembrane region" description="Helical" evidence="9">
    <location>
        <begin position="203"/>
        <end position="224"/>
    </location>
</feature>
<geneLocation type="mitochondrion" evidence="11"/>
<keyword evidence="7 9" id="KW-0472">Membrane</keyword>
<dbReference type="CDD" id="cd01665">
    <property type="entry name" value="Cyt_c_Oxidase_III"/>
    <property type="match status" value="1"/>
</dbReference>
<dbReference type="Gene3D" id="1.20.120.80">
    <property type="entry name" value="Cytochrome c oxidase, subunit III, four-helix bundle"/>
    <property type="match status" value="1"/>
</dbReference>
<evidence type="ECO:0000256" key="6">
    <source>
        <dbReference type="ARBA" id="ARBA00022989"/>
    </source>
</evidence>
<feature type="transmembrane region" description="Helical" evidence="9">
    <location>
        <begin position="244"/>
        <end position="266"/>
    </location>
</feature>
<dbReference type="PANTHER" id="PTHR11403">
    <property type="entry name" value="CYTOCHROME C OXIDASE SUBUNIT III"/>
    <property type="match status" value="1"/>
</dbReference>
<sequence>MKNHNLQKHSFHLVTPSPWPLMASVAALMLTFGGVMYMHSFRHGGLVLALGLLLLTVVLAVWWRDVIRESTFEGMHTQIVQEGLKLGMVLFITSEVMFFFAFFWAFFHVSLTPSIQIGADWPPVGIVPPFMLVGLFVTYLLVASAIAFEYAHDNVLAGHNRRAALGLVVAVIFGLAFSAMQVYEYLEASFSISDSVYGSTFYMLTGFHGLHVIIGTSFMFVCLLRILKGHFTRNHHVGLEAAGWYWSFVDWVWLGVFLSIYCWASQGTRHPFTGEMVKQVEWAPYAYRLYPPLILPRNSW</sequence>
<feature type="transmembrane region" description="Helical" evidence="9">
    <location>
        <begin position="126"/>
        <end position="151"/>
    </location>
</feature>
<dbReference type="EMBL" id="KC121006">
    <property type="protein sequence ID" value="AFZ64042.1"/>
    <property type="molecule type" value="Genomic_DNA"/>
</dbReference>
<comment type="function">
    <text evidence="8">Component of the cytochrome c oxidase, the last enzyme in the mitochondrial electron transport chain which drives oxidative phosphorylation. The respiratory chain contains 3 multisubunit complexes succinate dehydrogenase (complex II, CII), ubiquinol-cytochrome c oxidoreductase (cytochrome b-c1 complex, complex III, CIII) and cytochrome c oxidase (complex IV, CIV), that cooperate to transfer electrons derived from NADH and succinate to molecular oxygen, creating an electrochemical gradient over the inner membrane that drives transmembrane transport and the ATP synthase. Cytochrome c oxidase is the component of the respiratory chain that catalyzes the reduction of oxygen to water. Electrons originating from reduced cytochrome c in the intermembrane space (IMS) are transferred via the dinuclear copper A center (CU(A)) of subunit 2 and heme A of subunit 1 to the active site in subunit 1, a binuclear center (BNC) formed by heme A3 and copper B (CU(B)). The BNC reduces molecular oxygen to 2 water molecules using 4 electrons from cytochrome c in the IMS and 4 protons from the mitochondrial matrix.</text>
</comment>
<name>T1QE52_9EUKA</name>
<gene>
    <name evidence="11" type="primary">cox3</name>
</gene>
<dbReference type="AlphaFoldDB" id="T1QE52"/>
<accession>T1QE52</accession>